<evidence type="ECO:0000313" key="10">
    <source>
        <dbReference type="EMBL" id="JAC16898.1"/>
    </source>
</evidence>
<comment type="similarity">
    <text evidence="2">Belongs to the AB hydrolase superfamily. LDAH family.</text>
</comment>
<dbReference type="Pfam" id="PF10230">
    <property type="entry name" value="LIDHydrolase"/>
    <property type="match status" value="1"/>
</dbReference>
<dbReference type="GO" id="GO:0005811">
    <property type="term" value="C:lipid droplet"/>
    <property type="evidence" value="ECO:0007669"/>
    <property type="project" value="UniProtKB-SubCell"/>
</dbReference>
<dbReference type="PANTHER" id="PTHR13390:SF0">
    <property type="entry name" value="LIPID DROPLET-ASSOCIATED HYDROLASE"/>
    <property type="match status" value="1"/>
</dbReference>
<proteinExistence type="evidence at transcript level"/>
<dbReference type="PANTHER" id="PTHR13390">
    <property type="entry name" value="LIPASE"/>
    <property type="match status" value="1"/>
</dbReference>
<evidence type="ECO:0000256" key="7">
    <source>
        <dbReference type="ARBA" id="ARBA00039150"/>
    </source>
</evidence>
<keyword evidence="4" id="KW-0551">Lipid droplet</keyword>
<dbReference type="EC" id="3.1.1.13" evidence="7"/>
<feature type="non-terminal residue" evidence="10">
    <location>
        <position position="1"/>
    </location>
</feature>
<sequence length="306" mass="35064">KSGWIVSNNVPTAVRTWGNWINDETESDTVILLITGNPGITDFYKKFLQTLHELINIPVWVLCHAGSQIPPATENLVLPALNYNPDLYNLKGQIKHKEEFISTYIPESKNIYLIGHSIGAKICIELMKEPKIASRVKQAHLVCPTLQYIGETPNGKFFRLCLRRIAPFLMSLAWVFTFLPFKIRAFLVYAFVILYSMSFKIEKCCVNGLLKLFTPQVLKHVFFFANDEMAKVKELDKEVFEQNSDKIYAYYGQNDRWAPLYQYEDLKKNCPNVSCEILDASISHSFVFTSSEVAAAKVAEEIKRNM</sequence>
<evidence type="ECO:0000256" key="1">
    <source>
        <dbReference type="ARBA" id="ARBA00004502"/>
    </source>
</evidence>
<dbReference type="InterPro" id="IPR029058">
    <property type="entry name" value="AB_hydrolase_fold"/>
</dbReference>
<evidence type="ECO:0000256" key="6">
    <source>
        <dbReference type="ARBA" id="ARBA00031924"/>
    </source>
</evidence>
<dbReference type="SUPFAM" id="SSF53474">
    <property type="entry name" value="alpha/beta-Hydrolases"/>
    <property type="match status" value="1"/>
</dbReference>
<evidence type="ECO:0000256" key="4">
    <source>
        <dbReference type="ARBA" id="ARBA00022677"/>
    </source>
</evidence>
<dbReference type="GO" id="GO:0004771">
    <property type="term" value="F:sterol ester esterase activity"/>
    <property type="evidence" value="ECO:0007669"/>
    <property type="project" value="UniProtKB-EC"/>
</dbReference>
<dbReference type="EMBL" id="GBBI01001814">
    <property type="protein sequence ID" value="JAC16898.1"/>
    <property type="molecule type" value="mRNA"/>
</dbReference>
<dbReference type="Gene3D" id="3.40.50.1820">
    <property type="entry name" value="alpha/beta hydrolase"/>
    <property type="match status" value="1"/>
</dbReference>
<reference evidence="10" key="1">
    <citation type="journal article" date="2014" name="PLoS Negl. Trop. Dis.">
        <title>An updated insight into the Sialotranscriptome of Triatoma infestans: developmental stage and geographic variations.</title>
        <authorList>
            <person name="Schwarz A."/>
            <person name="Medrano-Mercado N."/>
            <person name="Schaub G.A."/>
            <person name="Struchiner C.J."/>
            <person name="Bargues M.D."/>
            <person name="Levy M.Z."/>
            <person name="Ribeiro J.M."/>
        </authorList>
    </citation>
    <scope>NUCLEOTIDE SEQUENCE</scope>
    <source>
        <strain evidence="10">Chile</strain>
        <tissue evidence="10">Salivary glands</tissue>
    </source>
</reference>
<evidence type="ECO:0000256" key="3">
    <source>
        <dbReference type="ARBA" id="ARBA00019242"/>
    </source>
</evidence>
<keyword evidence="9" id="KW-0812">Transmembrane</keyword>
<evidence type="ECO:0000256" key="2">
    <source>
        <dbReference type="ARBA" id="ARBA00008300"/>
    </source>
</evidence>
<protein>
    <recommendedName>
        <fullName evidence="3">Lipid droplet-associated hydrolase</fullName>
        <ecNumber evidence="7">3.1.1.13</ecNumber>
    </recommendedName>
    <alternativeName>
        <fullName evidence="6">Lipid droplet-associated serine hydrolase</fullName>
    </alternativeName>
</protein>
<evidence type="ECO:0000256" key="9">
    <source>
        <dbReference type="SAM" id="Phobius"/>
    </source>
</evidence>
<accession>A0A023F6M9</accession>
<keyword evidence="9" id="KW-1133">Transmembrane helix</keyword>
<name>A0A023F6M9_TRIIF</name>
<keyword evidence="9" id="KW-0472">Membrane</keyword>
<dbReference type="AlphaFoldDB" id="A0A023F6M9"/>
<dbReference type="InterPro" id="IPR019363">
    <property type="entry name" value="LDAH"/>
</dbReference>
<comment type="subcellular location">
    <subcellularLocation>
        <location evidence="1">Lipid droplet</location>
    </subcellularLocation>
</comment>
<comment type="catalytic activity">
    <reaction evidence="8">
        <text>a cholesterol ester + H2O = cholesterol + a fatty acid + H(+)</text>
        <dbReference type="Rhea" id="RHEA:36403"/>
        <dbReference type="ChEBI" id="CHEBI:15377"/>
        <dbReference type="ChEBI" id="CHEBI:15378"/>
        <dbReference type="ChEBI" id="CHEBI:16113"/>
        <dbReference type="ChEBI" id="CHEBI:17002"/>
        <dbReference type="ChEBI" id="CHEBI:28868"/>
        <dbReference type="EC" id="3.1.1.13"/>
    </reaction>
    <physiologicalReaction direction="left-to-right" evidence="8">
        <dbReference type="Rhea" id="RHEA:36404"/>
    </physiologicalReaction>
</comment>
<organism evidence="10">
    <name type="scientific">Triatoma infestans</name>
    <name type="common">Assassin bug</name>
    <dbReference type="NCBI Taxonomy" id="30076"/>
    <lineage>
        <taxon>Eukaryota</taxon>
        <taxon>Metazoa</taxon>
        <taxon>Ecdysozoa</taxon>
        <taxon>Arthropoda</taxon>
        <taxon>Hexapoda</taxon>
        <taxon>Insecta</taxon>
        <taxon>Pterygota</taxon>
        <taxon>Neoptera</taxon>
        <taxon>Paraneoptera</taxon>
        <taxon>Hemiptera</taxon>
        <taxon>Heteroptera</taxon>
        <taxon>Panheteroptera</taxon>
        <taxon>Cimicomorpha</taxon>
        <taxon>Reduviidae</taxon>
        <taxon>Triatominae</taxon>
        <taxon>Triatoma</taxon>
    </lineage>
</organism>
<keyword evidence="5" id="KW-0378">Hydrolase</keyword>
<evidence type="ECO:0000256" key="5">
    <source>
        <dbReference type="ARBA" id="ARBA00022801"/>
    </source>
</evidence>
<feature type="transmembrane region" description="Helical" evidence="9">
    <location>
        <begin position="168"/>
        <end position="195"/>
    </location>
</feature>
<evidence type="ECO:0000256" key="8">
    <source>
        <dbReference type="ARBA" id="ARBA00049527"/>
    </source>
</evidence>
<dbReference type="GO" id="GO:0019915">
    <property type="term" value="P:lipid storage"/>
    <property type="evidence" value="ECO:0007669"/>
    <property type="project" value="InterPro"/>
</dbReference>